<dbReference type="SMART" id="SM00448">
    <property type="entry name" value="REC"/>
    <property type="match status" value="1"/>
</dbReference>
<dbReference type="SUPFAM" id="SSF103190">
    <property type="entry name" value="Sensory domain-like"/>
    <property type="match status" value="1"/>
</dbReference>
<keyword evidence="14" id="KW-0472">Membrane</keyword>
<keyword evidence="5" id="KW-1003">Cell membrane</keyword>
<dbReference type="CDD" id="cd17546">
    <property type="entry name" value="REC_hyHK_CKI1_RcsC-like"/>
    <property type="match status" value="1"/>
</dbReference>
<proteinExistence type="predicted"/>
<dbReference type="PRINTS" id="PR00344">
    <property type="entry name" value="BCTRLSENSOR"/>
</dbReference>
<evidence type="ECO:0000256" key="2">
    <source>
        <dbReference type="ARBA" id="ARBA00004651"/>
    </source>
</evidence>
<dbReference type="SUPFAM" id="SSF47384">
    <property type="entry name" value="Homodimeric domain of signal transducing histidine kinase"/>
    <property type="match status" value="1"/>
</dbReference>
<evidence type="ECO:0000256" key="3">
    <source>
        <dbReference type="ARBA" id="ARBA00012438"/>
    </source>
</evidence>
<evidence type="ECO:0000256" key="6">
    <source>
        <dbReference type="ARBA" id="ARBA00022553"/>
    </source>
</evidence>
<dbReference type="Gene3D" id="3.30.565.10">
    <property type="entry name" value="Histidine kinase-like ATPase, C-terminal domain"/>
    <property type="match status" value="1"/>
</dbReference>
<dbReference type="SMART" id="SM00387">
    <property type="entry name" value="HATPase_c"/>
    <property type="match status" value="1"/>
</dbReference>
<keyword evidence="7" id="KW-0808">Transferase</keyword>
<dbReference type="PANTHER" id="PTHR43047:SF72">
    <property type="entry name" value="OSMOSENSING HISTIDINE PROTEIN KINASE SLN1"/>
    <property type="match status" value="1"/>
</dbReference>
<dbReference type="InterPro" id="IPR003661">
    <property type="entry name" value="HisK_dim/P_dom"/>
</dbReference>
<evidence type="ECO:0000256" key="10">
    <source>
        <dbReference type="ARBA" id="ARBA00022989"/>
    </source>
</evidence>
<evidence type="ECO:0000256" key="5">
    <source>
        <dbReference type="ARBA" id="ARBA00022475"/>
    </source>
</evidence>
<evidence type="ECO:0000256" key="9">
    <source>
        <dbReference type="ARBA" id="ARBA00022777"/>
    </source>
</evidence>
<dbReference type="SUPFAM" id="SSF55874">
    <property type="entry name" value="ATPase domain of HSP90 chaperone/DNA topoisomerase II/histidine kinase"/>
    <property type="match status" value="1"/>
</dbReference>
<comment type="function">
    <text evidence="12">May play the central regulatory role in sporulation. It may be an element of the effector pathway responsible for the activation of sporulation genes in response to nutritional stress. Spo0A may act in concert with spo0H (a sigma factor) to control the expression of some genes that are critical to the sporulation process.</text>
</comment>
<dbReference type="SUPFAM" id="SSF52172">
    <property type="entry name" value="CheY-like"/>
    <property type="match status" value="1"/>
</dbReference>
<reference evidence="18" key="1">
    <citation type="journal article" date="2023" name="Int. J. Syst. Evol. Microbiol.">
        <title>Claveliimonas bilis gen. nov., sp. nov., deoxycholic acid-producing bacteria isolated from human faeces, and reclassification of Sellimonas monacensis Zenner et al. 2021 as Claveliimonas monacensis comb. nov.</title>
        <authorList>
            <person name="Hisatomi A."/>
            <person name="Kastawa N.W.E.P.G."/>
            <person name="Song I."/>
            <person name="Ohkuma M."/>
            <person name="Fukiya S."/>
            <person name="Sakamoto M."/>
        </authorList>
    </citation>
    <scope>NUCLEOTIDE SEQUENCE [LARGE SCALE GENOMIC DNA]</scope>
    <source>
        <strain evidence="18">12BBH14</strain>
    </source>
</reference>
<feature type="domain" description="Response regulatory" evidence="16">
    <location>
        <begin position="709"/>
        <end position="830"/>
    </location>
</feature>
<evidence type="ECO:0000256" key="7">
    <source>
        <dbReference type="ARBA" id="ARBA00022679"/>
    </source>
</evidence>
<comment type="subcellular location">
    <subcellularLocation>
        <location evidence="2">Cell membrane</location>
        <topology evidence="2">Multi-pass membrane protein</topology>
    </subcellularLocation>
</comment>
<organism evidence="17 18">
    <name type="scientific">Claveliimonas bilis</name>
    <dbReference type="NCBI Taxonomy" id="3028070"/>
    <lineage>
        <taxon>Bacteria</taxon>
        <taxon>Bacillati</taxon>
        <taxon>Bacillota</taxon>
        <taxon>Clostridia</taxon>
        <taxon>Lachnospirales</taxon>
        <taxon>Lachnospiraceae</taxon>
        <taxon>Claveliimonas</taxon>
    </lineage>
</organism>
<dbReference type="Gene3D" id="3.30.450.20">
    <property type="entry name" value="PAS domain"/>
    <property type="match status" value="2"/>
</dbReference>
<dbReference type="EMBL" id="AP027742">
    <property type="protein sequence ID" value="BDZ75830.1"/>
    <property type="molecule type" value="Genomic_DNA"/>
</dbReference>
<feature type="modified residue" description="4-aspartylphosphate" evidence="13">
    <location>
        <position position="761"/>
    </location>
</feature>
<keyword evidence="10 14" id="KW-1133">Transmembrane helix</keyword>
<dbReference type="RefSeq" id="WP_316265887.1">
    <property type="nucleotide sequence ID" value="NZ_AP027742.1"/>
</dbReference>
<dbReference type="PANTHER" id="PTHR43047">
    <property type="entry name" value="TWO-COMPONENT HISTIDINE PROTEIN KINASE"/>
    <property type="match status" value="1"/>
</dbReference>
<evidence type="ECO:0000256" key="12">
    <source>
        <dbReference type="ARBA" id="ARBA00024867"/>
    </source>
</evidence>
<keyword evidence="18" id="KW-1185">Reference proteome</keyword>
<evidence type="ECO:0000256" key="14">
    <source>
        <dbReference type="SAM" id="Phobius"/>
    </source>
</evidence>
<dbReference type="InterPro" id="IPR001789">
    <property type="entry name" value="Sig_transdc_resp-reg_receiver"/>
</dbReference>
<evidence type="ECO:0000256" key="4">
    <source>
        <dbReference type="ARBA" id="ARBA00018672"/>
    </source>
</evidence>
<dbReference type="CDD" id="cd18773">
    <property type="entry name" value="PDC1_HK_sensor"/>
    <property type="match status" value="1"/>
</dbReference>
<feature type="domain" description="Histidine kinase" evidence="15">
    <location>
        <begin position="460"/>
        <end position="683"/>
    </location>
</feature>
<evidence type="ECO:0000256" key="13">
    <source>
        <dbReference type="PROSITE-ProRule" id="PRU00169"/>
    </source>
</evidence>
<dbReference type="Pfam" id="PF00072">
    <property type="entry name" value="Response_reg"/>
    <property type="match status" value="1"/>
</dbReference>
<evidence type="ECO:0000259" key="15">
    <source>
        <dbReference type="PROSITE" id="PS50109"/>
    </source>
</evidence>
<dbReference type="InterPro" id="IPR029151">
    <property type="entry name" value="Sensor-like_sf"/>
</dbReference>
<dbReference type="InterPro" id="IPR005467">
    <property type="entry name" value="His_kinase_dom"/>
</dbReference>
<keyword evidence="6 13" id="KW-0597">Phosphoprotein</keyword>
<protein>
    <recommendedName>
        <fullName evidence="4">Stage 0 sporulation protein A homolog</fullName>
        <ecNumber evidence="3">2.7.13.3</ecNumber>
    </recommendedName>
</protein>
<dbReference type="InterPro" id="IPR003594">
    <property type="entry name" value="HATPase_dom"/>
</dbReference>
<evidence type="ECO:0000256" key="8">
    <source>
        <dbReference type="ARBA" id="ARBA00022692"/>
    </source>
</evidence>
<dbReference type="InterPro" id="IPR036890">
    <property type="entry name" value="HATPase_C_sf"/>
</dbReference>
<dbReference type="Pfam" id="PF00512">
    <property type="entry name" value="HisKA"/>
    <property type="match status" value="1"/>
</dbReference>
<evidence type="ECO:0000256" key="11">
    <source>
        <dbReference type="ARBA" id="ARBA00023012"/>
    </source>
</evidence>
<evidence type="ECO:0000313" key="18">
    <source>
        <dbReference type="Proteomes" id="UP001305815"/>
    </source>
</evidence>
<name>A0ABM8HGP5_9FIRM</name>
<keyword evidence="8 14" id="KW-0812">Transmembrane</keyword>
<keyword evidence="9" id="KW-0418">Kinase</keyword>
<keyword evidence="11" id="KW-0902">Two-component regulatory system</keyword>
<dbReference type="Proteomes" id="UP001305815">
    <property type="component" value="Chromosome"/>
</dbReference>
<comment type="catalytic activity">
    <reaction evidence="1">
        <text>ATP + protein L-histidine = ADP + protein N-phospho-L-histidine.</text>
        <dbReference type="EC" id="2.7.13.3"/>
    </reaction>
</comment>
<dbReference type="CDD" id="cd00082">
    <property type="entry name" value="HisKA"/>
    <property type="match status" value="1"/>
</dbReference>
<dbReference type="InterPro" id="IPR004358">
    <property type="entry name" value="Sig_transdc_His_kin-like_C"/>
</dbReference>
<dbReference type="PROSITE" id="PS50109">
    <property type="entry name" value="HIS_KIN"/>
    <property type="match status" value="1"/>
</dbReference>
<dbReference type="InterPro" id="IPR011006">
    <property type="entry name" value="CheY-like_superfamily"/>
</dbReference>
<feature type="transmembrane region" description="Helical" evidence="14">
    <location>
        <begin position="274"/>
        <end position="296"/>
    </location>
</feature>
<evidence type="ECO:0000313" key="17">
    <source>
        <dbReference type="EMBL" id="BDZ75830.1"/>
    </source>
</evidence>
<accession>A0ABM8HGP5</accession>
<evidence type="ECO:0000259" key="16">
    <source>
        <dbReference type="PROSITE" id="PS50110"/>
    </source>
</evidence>
<dbReference type="InterPro" id="IPR036097">
    <property type="entry name" value="HisK_dim/P_sf"/>
</dbReference>
<dbReference type="Gene3D" id="3.40.50.2300">
    <property type="match status" value="1"/>
</dbReference>
<dbReference type="Gene3D" id="1.10.287.130">
    <property type="match status" value="1"/>
</dbReference>
<dbReference type="SMART" id="SM00388">
    <property type="entry name" value="HisKA"/>
    <property type="match status" value="1"/>
</dbReference>
<dbReference type="Pfam" id="PF02518">
    <property type="entry name" value="HATPase_c"/>
    <property type="match status" value="1"/>
</dbReference>
<evidence type="ECO:0000256" key="1">
    <source>
        <dbReference type="ARBA" id="ARBA00000085"/>
    </source>
</evidence>
<dbReference type="EC" id="2.7.13.3" evidence="3"/>
<sequence>MEKKRKKRYGYLFLSMLILILVIPVAIQRMSAAVLDSAETMGSETAHVYALNEVAVTNQYETVLETLEYQLRPENRTDSYEKLIQQYLKFADEVMGLDDVEAYVSVDGKIYAATYWEGDETFDPLGTQWYQQAIEADGETIYTDAYIDVRLNKTVVTLAKQIKGTEDVVAVDLYPDHQLEQERKQRLPEGTNYFLSDSKGELLKYNLTVKSHEDLQEKFDEIFAGILKGEFDTYDSYIIGVDGVKRGVYYYKLDSGWYSVVTIPYDTLLESYEGAWNVFLGIMGIFVVSVIIFAVADYRTSRKAKVYNEIVGVLGNSYYALYQIDLKSGQYTMLKGSDYVRNRLLQKGEYSQLLDIMKELIRKEDYEEFLNTFSTENMEKLVQKRIRDFGGDFKRLFNGEYRWVHVQMLYDESLQKGTVVLGFRDINEAKEHDLSMLELLKDSLDSVDSMAKSKNMFFSQMSHDMRTPLNGIIGMAKLAKNHTEDADKTAETLSRIGQLGNQLLELINEILDISRMEEGKLELRSESFRIKENLKELAEIFRLQTEETEKQFLTHIDIEDIYIRGDWGKIQQILNNILSNAFKFTADDGKVEMTVTEEKDSNSKYRKYHFRIQDNGAGMSREFLKKLYLPFEREVQFGAANVAGTGLGMPIVHELVHKMGGTIEVESELGEGTEFEIMIPCQISEEQVLPQEEAKEKGGNEEAFLEGKKVLIAEDNMINMEIAQEILKSFGMESEEAWNGKEAVELFERKPTGYFDIILMDMQMPVMDGCEAAAAIRCSEKKDGGTIPIIAVTANAFAEDIVSTQKAGMNAHVSKPIDFQILKETMEKLLKN</sequence>
<gene>
    <name evidence="17" type="ORF">Lac1_00130</name>
</gene>
<dbReference type="PROSITE" id="PS50110">
    <property type="entry name" value="RESPONSE_REGULATORY"/>
    <property type="match status" value="1"/>
</dbReference>